<evidence type="ECO:0000256" key="1">
    <source>
        <dbReference type="ARBA" id="ARBA00022737"/>
    </source>
</evidence>
<dbReference type="AlphaFoldDB" id="A0A4X2KA28"/>
<keyword evidence="6" id="KW-1185">Reference proteome</keyword>
<dbReference type="GeneTree" id="ENSGT00940000162280"/>
<dbReference type="InterPro" id="IPR048465">
    <property type="entry name" value="Maestro-like_HEAT"/>
</dbReference>
<evidence type="ECO:0008006" key="7">
    <source>
        <dbReference type="Google" id="ProtNLM"/>
    </source>
</evidence>
<feature type="domain" description="Maestro/Maestro-like HEAT-repeats" evidence="4">
    <location>
        <begin position="501"/>
        <end position="677"/>
    </location>
</feature>
<feature type="chain" id="PRO_5021209759" description="Maestro heat like repeat family member 9" evidence="2">
    <location>
        <begin position="20"/>
        <end position="848"/>
    </location>
</feature>
<evidence type="ECO:0000313" key="5">
    <source>
        <dbReference type="Ensembl" id="ENSVURP00010006157.1"/>
    </source>
</evidence>
<dbReference type="InterPro" id="IPR011989">
    <property type="entry name" value="ARM-like"/>
</dbReference>
<sequence length="848" mass="97946">WFQLFVVEIFLVLLKVTKCSVSPPSYVDPLEQFDTQLKKTEECFKNVFSMPDIEILKKRQMSRDDLEDIEQLYQTILTTFEDTLLILVSKDLYKLQILREMIIWMNRDTYYLQERVLNIISRVLKYSTRKVKGYSSVDAPCMGQLAAELVILCNHEEPSIVFQASLAMYYLLCIIKCQNGKSGALAITVAMEELKKDFEKQVKEYIGEYLPPYLLNDFVFGLLKKLCNPPLKTATKASTLLKLVLMDYGTKVTGVRAAKIVDYIHKQLSSESPNILKHALLQVVTLLTRCCPQKVVFQLLDYTLVLEMWQAVSSETDSSPLVLKTILTVLKGKPGEVEGNNPAQKRFSLDDANMMPVTAAQALCTLLPVPEYRKAAAQFFPELLIALILQLHYNSEMNFAQQALRLLLRCSGLQQVDNALQKKGCWNQFSNVIFHHYGVYVIAKTLSEYNFTQLPETLHYLYKLSLEGPRRTEDSVTTVIFLIELLNNFFKDPFPEEFLALFRTWVNDPNPTVSKLSLQKIATMSSVINQVELIFCIVDSFSSKDKTITIQAMNTLRRLLSGMDKVTYSSLCVPIASSYYPLMDHDMPSIRAMAIRHFGELLKEMNQYTRMLKPTIIKALVPLILFLEDIEIKVVKACKYTLNICAPCFKWNSSPLLQDEVYNYEIVVLSICNCLVSYFLGFYWHRGIRLNLEAWLRDGMYGNGREDRSLGRKLQGYLAKLGSHLLLRDEVEIMIKNMEKVLHDEDHSIKRMANFTYILFRKMAKEMQDPNLKQHFRRLCSFFQFKDLSLLYSYRGREAINSFHEIFQCQNLIGVSCPQDKIWLKAYLFKLMLEGLDMLHFSVSKYTI</sequence>
<dbReference type="Ensembl" id="ENSVURT00010006958.1">
    <property type="protein sequence ID" value="ENSVURP00010006157.1"/>
    <property type="gene ID" value="ENSVURG00010004761.1"/>
</dbReference>
<dbReference type="OMA" id="IRSMAIQ"/>
<evidence type="ECO:0000259" key="3">
    <source>
        <dbReference type="Pfam" id="PF21047"/>
    </source>
</evidence>
<evidence type="ECO:0000256" key="2">
    <source>
        <dbReference type="SAM" id="SignalP"/>
    </source>
</evidence>
<keyword evidence="1" id="KW-0677">Repeat</keyword>
<dbReference type="STRING" id="29139.ENSVURP00010006157"/>
<feature type="domain" description="Maestro-like HEAT-repeats" evidence="3">
    <location>
        <begin position="113"/>
        <end position="323"/>
    </location>
</feature>
<dbReference type="Pfam" id="PF23227">
    <property type="entry name" value="HEAT_MROH2B_C"/>
    <property type="match status" value="1"/>
</dbReference>
<dbReference type="GO" id="GO:0005737">
    <property type="term" value="C:cytoplasm"/>
    <property type="evidence" value="ECO:0007669"/>
    <property type="project" value="TreeGrafter"/>
</dbReference>
<dbReference type="SUPFAM" id="SSF48371">
    <property type="entry name" value="ARM repeat"/>
    <property type="match status" value="1"/>
</dbReference>
<dbReference type="PANTHER" id="PTHR23120">
    <property type="entry name" value="MAESTRO-RELATED HEAT DOMAIN-CONTAINING"/>
    <property type="match status" value="1"/>
</dbReference>
<reference evidence="5" key="2">
    <citation type="submission" date="2025-08" db="UniProtKB">
        <authorList>
            <consortium name="Ensembl"/>
        </authorList>
    </citation>
    <scope>IDENTIFICATION</scope>
</reference>
<accession>A0A4X2KA28</accession>
<keyword evidence="2" id="KW-0732">Signal</keyword>
<dbReference type="InterPro" id="IPR045206">
    <property type="entry name" value="Maestro_heat-like_prot"/>
</dbReference>
<dbReference type="Proteomes" id="UP000314987">
    <property type="component" value="Unassembled WGS sequence"/>
</dbReference>
<reference evidence="5" key="3">
    <citation type="submission" date="2025-09" db="UniProtKB">
        <authorList>
            <consortium name="Ensembl"/>
        </authorList>
    </citation>
    <scope>IDENTIFICATION</scope>
</reference>
<dbReference type="PANTHER" id="PTHR23120:SF5">
    <property type="entry name" value="MAESTRO HEAT-LIKE REPEAT FAMILY MEMBER 9"/>
    <property type="match status" value="1"/>
</dbReference>
<evidence type="ECO:0000313" key="6">
    <source>
        <dbReference type="Proteomes" id="UP000314987"/>
    </source>
</evidence>
<proteinExistence type="predicted"/>
<dbReference type="Gene3D" id="1.25.10.10">
    <property type="entry name" value="Leucine-rich Repeat Variant"/>
    <property type="match status" value="1"/>
</dbReference>
<dbReference type="Pfam" id="PF21047">
    <property type="entry name" value="HEAT_Maestro"/>
    <property type="match status" value="1"/>
</dbReference>
<organism evidence="5 6">
    <name type="scientific">Vombatus ursinus</name>
    <name type="common">Common wombat</name>
    <dbReference type="NCBI Taxonomy" id="29139"/>
    <lineage>
        <taxon>Eukaryota</taxon>
        <taxon>Metazoa</taxon>
        <taxon>Chordata</taxon>
        <taxon>Craniata</taxon>
        <taxon>Vertebrata</taxon>
        <taxon>Euteleostomi</taxon>
        <taxon>Mammalia</taxon>
        <taxon>Metatheria</taxon>
        <taxon>Diprotodontia</taxon>
        <taxon>Vombatidae</taxon>
        <taxon>Vombatus</taxon>
    </lineage>
</organism>
<dbReference type="InterPro" id="IPR016024">
    <property type="entry name" value="ARM-type_fold"/>
</dbReference>
<evidence type="ECO:0000259" key="4">
    <source>
        <dbReference type="Pfam" id="PF23227"/>
    </source>
</evidence>
<feature type="signal peptide" evidence="2">
    <location>
        <begin position="1"/>
        <end position="19"/>
    </location>
</feature>
<dbReference type="InterPro" id="IPR055406">
    <property type="entry name" value="HEAT_Maestro"/>
</dbReference>
<protein>
    <recommendedName>
        <fullName evidence="7">Maestro heat like repeat family member 9</fullName>
    </recommendedName>
</protein>
<name>A0A4X2KA28_VOMUR</name>
<reference evidence="6" key="1">
    <citation type="submission" date="2018-12" db="EMBL/GenBank/DDBJ databases">
        <authorList>
            <person name="Yazar S."/>
        </authorList>
    </citation>
    <scope>NUCLEOTIDE SEQUENCE [LARGE SCALE GENOMIC DNA]</scope>
</reference>